<dbReference type="RefSeq" id="WP_381539228.1">
    <property type="nucleotide sequence ID" value="NZ_JBHUGI010000034.1"/>
</dbReference>
<reference evidence="2" key="1">
    <citation type="journal article" date="2019" name="Int. J. Syst. Evol. Microbiol.">
        <title>The Global Catalogue of Microorganisms (GCM) 10K type strain sequencing project: providing services to taxonomists for standard genome sequencing and annotation.</title>
        <authorList>
            <consortium name="The Broad Institute Genomics Platform"/>
            <consortium name="The Broad Institute Genome Sequencing Center for Infectious Disease"/>
            <person name="Wu L."/>
            <person name="Ma J."/>
        </authorList>
    </citation>
    <scope>NUCLEOTIDE SEQUENCE [LARGE SCALE GENOMIC DNA]</scope>
    <source>
        <strain evidence="2">CGMCC 4.7177</strain>
    </source>
</reference>
<name>A0ABW4SK65_9BACL</name>
<organism evidence="1 2">
    <name type="scientific">Sporosarcina siberiensis</name>
    <dbReference type="NCBI Taxonomy" id="1365606"/>
    <lineage>
        <taxon>Bacteria</taxon>
        <taxon>Bacillati</taxon>
        <taxon>Bacillota</taxon>
        <taxon>Bacilli</taxon>
        <taxon>Bacillales</taxon>
        <taxon>Caryophanaceae</taxon>
        <taxon>Sporosarcina</taxon>
    </lineage>
</organism>
<gene>
    <name evidence="1" type="ORF">ACFSFY_14475</name>
</gene>
<dbReference type="Proteomes" id="UP001597218">
    <property type="component" value="Unassembled WGS sequence"/>
</dbReference>
<comment type="caution">
    <text evidence="1">The sequence shown here is derived from an EMBL/GenBank/DDBJ whole genome shotgun (WGS) entry which is preliminary data.</text>
</comment>
<proteinExistence type="predicted"/>
<protein>
    <submittedName>
        <fullName evidence="1">Uncharacterized protein</fullName>
    </submittedName>
</protein>
<accession>A0ABW4SK65</accession>
<dbReference type="EMBL" id="JBHUGI010000034">
    <property type="protein sequence ID" value="MFD1929245.1"/>
    <property type="molecule type" value="Genomic_DNA"/>
</dbReference>
<evidence type="ECO:0000313" key="2">
    <source>
        <dbReference type="Proteomes" id="UP001597218"/>
    </source>
</evidence>
<sequence length="158" mass="18250">MITVGEILQLAIETDMHGLAHRVFWAISECIVSAEENSEILDNLDYDGEAIARMIAQNVLNIGKVKLFVVETTKPEEFAFYYSENVLETHALHQELFRESAKRLTNAPNLLGRVFEWDEQYNAEVLYFHRKQVVAFPYYLGHARAGERFLYKMVEGGF</sequence>
<keyword evidence="2" id="KW-1185">Reference proteome</keyword>
<evidence type="ECO:0000313" key="1">
    <source>
        <dbReference type="EMBL" id="MFD1929245.1"/>
    </source>
</evidence>